<dbReference type="InParanoid" id="A0A4Q1BGJ1"/>
<dbReference type="InterPro" id="IPR008930">
    <property type="entry name" value="Terpenoid_cyclase/PrenylTrfase"/>
</dbReference>
<organism evidence="9 10">
    <name type="scientific">Tremella mesenterica</name>
    <name type="common">Jelly fungus</name>
    <dbReference type="NCBI Taxonomy" id="5217"/>
    <lineage>
        <taxon>Eukaryota</taxon>
        <taxon>Fungi</taxon>
        <taxon>Dikarya</taxon>
        <taxon>Basidiomycota</taxon>
        <taxon>Agaricomycotina</taxon>
        <taxon>Tremellomycetes</taxon>
        <taxon>Tremellales</taxon>
        <taxon>Tremellaceae</taxon>
        <taxon>Tremella</taxon>
    </lineage>
</organism>
<protein>
    <recommendedName>
        <fullName evidence="8">Prenyltransferase alpha-alpha toroid domain-containing protein</fullName>
    </recommendedName>
</protein>
<dbReference type="GO" id="GO:0005953">
    <property type="term" value="C:CAAX-protein geranylgeranyltransferase complex"/>
    <property type="evidence" value="ECO:0007669"/>
    <property type="project" value="TreeGrafter"/>
</dbReference>
<keyword evidence="3" id="KW-0637">Prenyltransferase</keyword>
<evidence type="ECO:0000256" key="5">
    <source>
        <dbReference type="ARBA" id="ARBA00022723"/>
    </source>
</evidence>
<comment type="cofactor">
    <cofactor evidence="1">
        <name>Zn(2+)</name>
        <dbReference type="ChEBI" id="CHEBI:29105"/>
    </cofactor>
</comment>
<dbReference type="SUPFAM" id="SSF48239">
    <property type="entry name" value="Terpenoid cyclases/Protein prenyltransferases"/>
    <property type="match status" value="1"/>
</dbReference>
<keyword evidence="4" id="KW-0808">Transferase</keyword>
<dbReference type="GO" id="GO:0004662">
    <property type="term" value="F:CAAX-protein geranylgeranyltransferase activity"/>
    <property type="evidence" value="ECO:0007669"/>
    <property type="project" value="TreeGrafter"/>
</dbReference>
<dbReference type="InterPro" id="IPR001330">
    <property type="entry name" value="Prenyltrans"/>
</dbReference>
<dbReference type="PANTHER" id="PTHR11774">
    <property type="entry name" value="GERANYLGERANYL TRANSFERASE TYPE BETA SUBUNIT"/>
    <property type="match status" value="1"/>
</dbReference>
<dbReference type="FunCoup" id="A0A4Q1BGJ1">
    <property type="interactions" value="232"/>
</dbReference>
<feature type="domain" description="Prenyltransferase alpha-alpha toroid" evidence="8">
    <location>
        <begin position="22"/>
        <end position="349"/>
    </location>
</feature>
<evidence type="ECO:0000256" key="1">
    <source>
        <dbReference type="ARBA" id="ARBA00001947"/>
    </source>
</evidence>
<evidence type="ECO:0000259" key="8">
    <source>
        <dbReference type="Pfam" id="PF00432"/>
    </source>
</evidence>
<dbReference type="Proteomes" id="UP000289152">
    <property type="component" value="Unassembled WGS sequence"/>
</dbReference>
<sequence>MSEQSEVDEMEQEHVPAKQKTFKKNAHIAYFTRCLKALPSQAEGQDGNRITIAFFCLSALDLLGQLHTFSEEQRKGWIEWIWRLQSSSGGFRGSTCMDIPDENQPGHLPSTYTALMCLGILRAPLDRLDVVALGKFLRSCQAADGSFSPTPIHDDSPLTSRFENDLRMTYCASVIQYLINVNIDISSAQRLIHRCRTWEGGYASKPGVIESQEGGTTYCAIASLSLFSSNSESIDIEGVYEEMKMVEQEATLRWALQRQIGGFQGRPGKLEDVCYSFWIGATIHILGHPQLIDSLSDLSFLLSAQSPLGGFGKDPEAYPDPYHSYLALAAISLSHPDLGLLSLDPRLNVSNDTADYLMKEMKRIRTKI</sequence>
<keyword evidence="5" id="KW-0479">Metal-binding</keyword>
<proteinExistence type="inferred from homology"/>
<name>A0A4Q1BGJ1_TREME</name>
<evidence type="ECO:0000256" key="2">
    <source>
        <dbReference type="ARBA" id="ARBA00010497"/>
    </source>
</evidence>
<dbReference type="AlphaFoldDB" id="A0A4Q1BGJ1"/>
<dbReference type="Gene3D" id="1.50.10.20">
    <property type="match status" value="1"/>
</dbReference>
<reference evidence="9 10" key="1">
    <citation type="submission" date="2016-06" db="EMBL/GenBank/DDBJ databases">
        <title>Evolution of pathogenesis and genome organization in the Tremellales.</title>
        <authorList>
            <person name="Cuomo C."/>
            <person name="Litvintseva A."/>
            <person name="Heitman J."/>
            <person name="Chen Y."/>
            <person name="Sun S."/>
            <person name="Springer D."/>
            <person name="Dromer F."/>
            <person name="Young S."/>
            <person name="Zeng Q."/>
            <person name="Chapman S."/>
            <person name="Gujja S."/>
            <person name="Saif S."/>
            <person name="Birren B."/>
        </authorList>
    </citation>
    <scope>NUCLEOTIDE SEQUENCE [LARGE SCALE GENOMIC DNA]</scope>
    <source>
        <strain evidence="9 10">ATCC 28783</strain>
    </source>
</reference>
<keyword evidence="6" id="KW-0677">Repeat</keyword>
<dbReference type="InterPro" id="IPR045089">
    <property type="entry name" value="PGGT1B-like"/>
</dbReference>
<keyword evidence="10" id="KW-1185">Reference proteome</keyword>
<evidence type="ECO:0000313" key="10">
    <source>
        <dbReference type="Proteomes" id="UP000289152"/>
    </source>
</evidence>
<dbReference type="GO" id="GO:0046872">
    <property type="term" value="F:metal ion binding"/>
    <property type="evidence" value="ECO:0007669"/>
    <property type="project" value="UniProtKB-KW"/>
</dbReference>
<accession>A0A4Q1BGJ1</accession>
<keyword evidence="7" id="KW-0862">Zinc</keyword>
<comment type="similarity">
    <text evidence="2">Belongs to the protein prenyltransferase subunit beta family.</text>
</comment>
<comment type="caution">
    <text evidence="9">The sequence shown here is derived from an EMBL/GenBank/DDBJ whole genome shotgun (WGS) entry which is preliminary data.</text>
</comment>
<dbReference type="STRING" id="5217.A0A4Q1BGJ1"/>
<dbReference type="VEuPathDB" id="FungiDB:TREMEDRAFT_59319"/>
<gene>
    <name evidence="9" type="ORF">M231_06068</name>
</gene>
<dbReference type="PANTHER" id="PTHR11774:SF4">
    <property type="entry name" value="GERANYLGERANYL TRANSFERASE TYPE-1 SUBUNIT BETA"/>
    <property type="match status" value="1"/>
</dbReference>
<dbReference type="OrthoDB" id="24893at2759"/>
<evidence type="ECO:0000256" key="3">
    <source>
        <dbReference type="ARBA" id="ARBA00022602"/>
    </source>
</evidence>
<dbReference type="Pfam" id="PF00432">
    <property type="entry name" value="Prenyltrans"/>
    <property type="match status" value="1"/>
</dbReference>
<evidence type="ECO:0000256" key="7">
    <source>
        <dbReference type="ARBA" id="ARBA00022833"/>
    </source>
</evidence>
<evidence type="ECO:0000256" key="4">
    <source>
        <dbReference type="ARBA" id="ARBA00022679"/>
    </source>
</evidence>
<evidence type="ECO:0000313" key="9">
    <source>
        <dbReference type="EMBL" id="RXK36681.1"/>
    </source>
</evidence>
<dbReference type="EMBL" id="SDIL01000090">
    <property type="protein sequence ID" value="RXK36681.1"/>
    <property type="molecule type" value="Genomic_DNA"/>
</dbReference>
<evidence type="ECO:0000256" key="6">
    <source>
        <dbReference type="ARBA" id="ARBA00022737"/>
    </source>
</evidence>